<accession>A0A4U5TTC8</accession>
<dbReference type="Proteomes" id="UP000306552">
    <property type="component" value="Unassembled WGS sequence"/>
</dbReference>
<organism evidence="2 3">
    <name type="scientific">Mesohalobacter halotolerans</name>
    <dbReference type="NCBI Taxonomy" id="1883405"/>
    <lineage>
        <taxon>Bacteria</taxon>
        <taxon>Pseudomonadati</taxon>
        <taxon>Bacteroidota</taxon>
        <taxon>Flavobacteriia</taxon>
        <taxon>Flavobacteriales</taxon>
        <taxon>Flavobacteriaceae</taxon>
        <taxon>Mesohalobacter</taxon>
    </lineage>
</organism>
<evidence type="ECO:0000313" key="2">
    <source>
        <dbReference type="EMBL" id="TKS57111.1"/>
    </source>
</evidence>
<dbReference type="Gene3D" id="3.30.420.10">
    <property type="entry name" value="Ribonuclease H-like superfamily/Ribonuclease H"/>
    <property type="match status" value="1"/>
</dbReference>
<dbReference type="InterPro" id="IPR012337">
    <property type="entry name" value="RNaseH-like_sf"/>
</dbReference>
<dbReference type="GO" id="GO:0003676">
    <property type="term" value="F:nucleic acid binding"/>
    <property type="evidence" value="ECO:0007669"/>
    <property type="project" value="InterPro"/>
</dbReference>
<sequence length="74" mass="8659">MLRQVLEVVKQAIKTNGKPEILNSDQGSQFTCLQYVDLLKKENIKISKDGKGRALDNIYIERFCRTIKYQHIYL</sequence>
<dbReference type="PROSITE" id="PS50994">
    <property type="entry name" value="INTEGRASE"/>
    <property type="match status" value="1"/>
</dbReference>
<dbReference type="InterPro" id="IPR001584">
    <property type="entry name" value="Integrase_cat-core"/>
</dbReference>
<evidence type="ECO:0000313" key="3">
    <source>
        <dbReference type="Proteomes" id="UP000306552"/>
    </source>
</evidence>
<dbReference type="GO" id="GO:0015074">
    <property type="term" value="P:DNA integration"/>
    <property type="evidence" value="ECO:0007669"/>
    <property type="project" value="InterPro"/>
</dbReference>
<protein>
    <submittedName>
        <fullName evidence="2">Transposase family protein</fullName>
    </submittedName>
</protein>
<proteinExistence type="predicted"/>
<name>A0A4U5TTC8_9FLAO</name>
<dbReference type="EMBL" id="SWMU01000001">
    <property type="protein sequence ID" value="TKS57111.1"/>
    <property type="molecule type" value="Genomic_DNA"/>
</dbReference>
<dbReference type="SUPFAM" id="SSF53098">
    <property type="entry name" value="Ribonuclease H-like"/>
    <property type="match status" value="1"/>
</dbReference>
<evidence type="ECO:0000259" key="1">
    <source>
        <dbReference type="PROSITE" id="PS50994"/>
    </source>
</evidence>
<gene>
    <name evidence="2" type="ORF">FCN74_01455</name>
</gene>
<dbReference type="InterPro" id="IPR036397">
    <property type="entry name" value="RNaseH_sf"/>
</dbReference>
<reference evidence="2 3" key="1">
    <citation type="submission" date="2019-04" db="EMBL/GenBank/DDBJ databases">
        <title>Psychroflexus halotolerans sp. nov., isolated from a marine solar saltern.</title>
        <authorList>
            <person name="Feng X."/>
        </authorList>
    </citation>
    <scope>NUCLEOTIDE SEQUENCE [LARGE SCALE GENOMIC DNA]</scope>
    <source>
        <strain evidence="2 3">WDS2C27</strain>
    </source>
</reference>
<comment type="caution">
    <text evidence="2">The sequence shown here is derived from an EMBL/GenBank/DDBJ whole genome shotgun (WGS) entry which is preliminary data.</text>
</comment>
<feature type="domain" description="Integrase catalytic" evidence="1">
    <location>
        <begin position="1"/>
        <end position="74"/>
    </location>
</feature>
<keyword evidence="3" id="KW-1185">Reference proteome</keyword>
<dbReference type="OrthoDB" id="9815231at2"/>
<dbReference type="AlphaFoldDB" id="A0A4U5TTC8"/>